<name>A0AAD9QVY3_ACRCE</name>
<dbReference type="NCBIfam" id="TIGR00231">
    <property type="entry name" value="small_GTP"/>
    <property type="match status" value="1"/>
</dbReference>
<dbReference type="Pfam" id="PF00071">
    <property type="entry name" value="Ras"/>
    <property type="match status" value="1"/>
</dbReference>
<dbReference type="InterPro" id="IPR000719">
    <property type="entry name" value="Prot_kinase_dom"/>
</dbReference>
<reference evidence="6" key="1">
    <citation type="journal article" date="2023" name="G3 (Bethesda)">
        <title>Whole genome assembly and annotation of the endangered Caribbean coral Acropora cervicornis.</title>
        <authorList>
            <person name="Selwyn J.D."/>
            <person name="Vollmer S.V."/>
        </authorList>
    </citation>
    <scope>NUCLEOTIDE SEQUENCE</scope>
    <source>
        <strain evidence="6">K2</strain>
    </source>
</reference>
<dbReference type="SMART" id="SM00174">
    <property type="entry name" value="RHO"/>
    <property type="match status" value="1"/>
</dbReference>
<evidence type="ECO:0000256" key="3">
    <source>
        <dbReference type="ARBA" id="ARBA00022840"/>
    </source>
</evidence>
<dbReference type="Gene3D" id="3.40.50.300">
    <property type="entry name" value="P-loop containing nucleotide triphosphate hydrolases"/>
    <property type="match status" value="1"/>
</dbReference>
<dbReference type="PROSITE" id="PS00109">
    <property type="entry name" value="PROTEIN_KINASE_TYR"/>
    <property type="match status" value="1"/>
</dbReference>
<dbReference type="Gene3D" id="1.10.510.10">
    <property type="entry name" value="Transferase(Phosphotransferase) domain 1"/>
    <property type="match status" value="1"/>
</dbReference>
<gene>
    <name evidence="6" type="ORF">P5673_006456</name>
</gene>
<protein>
    <submittedName>
        <fullName evidence="6">Tyrosine-protein kinase SRK2</fullName>
    </submittedName>
</protein>
<dbReference type="InterPro" id="IPR008266">
    <property type="entry name" value="Tyr_kinase_AS"/>
</dbReference>
<comment type="similarity">
    <text evidence="1">Belongs to the protein kinase superfamily. TKL Ser/Thr protein kinase family. ROCO subfamily.</text>
</comment>
<dbReference type="PANTHER" id="PTHR44329:SF298">
    <property type="entry name" value="MIXED LINEAGE KINASE DOMAIN-LIKE PROTEIN"/>
    <property type="match status" value="1"/>
</dbReference>
<dbReference type="InterPro" id="IPR001245">
    <property type="entry name" value="Ser-Thr/Tyr_kinase_cat_dom"/>
</dbReference>
<dbReference type="EMBL" id="JARQWQ010000011">
    <property type="protein sequence ID" value="KAK2568537.1"/>
    <property type="molecule type" value="Genomic_DNA"/>
</dbReference>
<evidence type="ECO:0000259" key="5">
    <source>
        <dbReference type="PROSITE" id="PS50011"/>
    </source>
</evidence>
<dbReference type="InterPro" id="IPR005225">
    <property type="entry name" value="Small_GTP-bd"/>
</dbReference>
<dbReference type="GO" id="GO:0004674">
    <property type="term" value="F:protein serine/threonine kinase activity"/>
    <property type="evidence" value="ECO:0007669"/>
    <property type="project" value="TreeGrafter"/>
</dbReference>
<dbReference type="GO" id="GO:0005524">
    <property type="term" value="F:ATP binding"/>
    <property type="evidence" value="ECO:0007669"/>
    <property type="project" value="UniProtKB-UniRule"/>
</dbReference>
<dbReference type="SUPFAM" id="SSF52540">
    <property type="entry name" value="P-loop containing nucleoside triphosphate hydrolases"/>
    <property type="match status" value="1"/>
</dbReference>
<dbReference type="InterPro" id="IPR020635">
    <property type="entry name" value="Tyr_kinase_cat_dom"/>
</dbReference>
<keyword evidence="7" id="KW-1185">Reference proteome</keyword>
<evidence type="ECO:0000256" key="4">
    <source>
        <dbReference type="PROSITE-ProRule" id="PRU10141"/>
    </source>
</evidence>
<dbReference type="PROSITE" id="PS51419">
    <property type="entry name" value="RAB"/>
    <property type="match status" value="1"/>
</dbReference>
<dbReference type="FunFam" id="3.40.50.300:FF:001447">
    <property type="entry name" value="Ras-related protein Rab-1B"/>
    <property type="match status" value="1"/>
</dbReference>
<organism evidence="6 7">
    <name type="scientific">Acropora cervicornis</name>
    <name type="common">Staghorn coral</name>
    <dbReference type="NCBI Taxonomy" id="6130"/>
    <lineage>
        <taxon>Eukaryota</taxon>
        <taxon>Metazoa</taxon>
        <taxon>Cnidaria</taxon>
        <taxon>Anthozoa</taxon>
        <taxon>Hexacorallia</taxon>
        <taxon>Scleractinia</taxon>
        <taxon>Astrocoeniina</taxon>
        <taxon>Acroporidae</taxon>
        <taxon>Acropora</taxon>
    </lineage>
</organism>
<dbReference type="PRINTS" id="PR00449">
    <property type="entry name" value="RASTRNSFRMNG"/>
</dbReference>
<keyword evidence="6" id="KW-0418">Kinase</keyword>
<dbReference type="GO" id="GO:0003924">
    <property type="term" value="F:GTPase activity"/>
    <property type="evidence" value="ECO:0007669"/>
    <property type="project" value="InterPro"/>
</dbReference>
<evidence type="ECO:0000256" key="1">
    <source>
        <dbReference type="ARBA" id="ARBA00008171"/>
    </source>
</evidence>
<dbReference type="InterPro" id="IPR027417">
    <property type="entry name" value="P-loop_NTPase"/>
</dbReference>
<dbReference type="GO" id="GO:0004713">
    <property type="term" value="F:protein tyrosine kinase activity"/>
    <property type="evidence" value="ECO:0007669"/>
    <property type="project" value="InterPro"/>
</dbReference>
<dbReference type="AlphaFoldDB" id="A0AAD9QVY3"/>
<dbReference type="InterPro" id="IPR001806">
    <property type="entry name" value="Small_GTPase"/>
</dbReference>
<accession>A0AAD9QVY3</accession>
<dbReference type="Pfam" id="PF07714">
    <property type="entry name" value="PK_Tyr_Ser-Thr"/>
    <property type="match status" value="1"/>
</dbReference>
<keyword evidence="6" id="KW-0808">Transferase</keyword>
<dbReference type="Proteomes" id="UP001249851">
    <property type="component" value="Unassembled WGS sequence"/>
</dbReference>
<keyword evidence="2 4" id="KW-0547">Nucleotide-binding</keyword>
<dbReference type="PROSITE" id="PS50011">
    <property type="entry name" value="PROTEIN_KINASE_DOM"/>
    <property type="match status" value="1"/>
</dbReference>
<evidence type="ECO:0000313" key="7">
    <source>
        <dbReference type="Proteomes" id="UP001249851"/>
    </source>
</evidence>
<dbReference type="SUPFAM" id="SSF56112">
    <property type="entry name" value="Protein kinase-like (PK-like)"/>
    <property type="match status" value="1"/>
</dbReference>
<reference evidence="6" key="2">
    <citation type="journal article" date="2023" name="Science">
        <title>Genomic signatures of disease resistance in endangered staghorn corals.</title>
        <authorList>
            <person name="Vollmer S.V."/>
            <person name="Selwyn J.D."/>
            <person name="Despard B.A."/>
            <person name="Roesel C.L."/>
        </authorList>
    </citation>
    <scope>NUCLEOTIDE SEQUENCE</scope>
    <source>
        <strain evidence="6">K2</strain>
    </source>
</reference>
<dbReference type="InterPro" id="IPR011009">
    <property type="entry name" value="Kinase-like_dom_sf"/>
</dbReference>
<dbReference type="SMART" id="SM00173">
    <property type="entry name" value="RAS"/>
    <property type="match status" value="1"/>
</dbReference>
<dbReference type="InterPro" id="IPR017441">
    <property type="entry name" value="Protein_kinase_ATP_BS"/>
</dbReference>
<sequence length="565" mass="63944">MGNTASKDDVKLLKEIGRGSFAEVYQAKWRKRYVAAKKLKPHIFQSPEAMKYSEEWKILRNLNHPNIVQYLTVVLPEKSSKSGDDSVIIITELLDQDLKRFIKESQSAISFRDTVNILLDVARGLSYLQSRGLVHRDLACKNILLTIDKQAKIADFGFAKCFPDGDMTATAEVGTPASRAPETFFNYGRRKATYGPKADVFSFGVVMLEVIVGHPSSRIPESHTEDGQIIPECYRRSKDIYEIPVKHPLHPLVLRCLENNPEDRPAATELVEELADHKNNHAFLQSQDSVCGKQVIHRLPECKYDYEFKVVLVGDTGVGKTSIAMKFVQPNLSFQDQRPSTICYDEFNERLQLRGKSVFVKIVDTSGHLDTASSFPQFYRDTHGAVVIFDVTSWDSLVNVRQWVSMVRDKCSHSMPIVLVGNKTDCEGRQVNTETAENVRDEFDLFYIEVSAKTGVNIDETFSVLIERLMQWRDAISTLDFPPSVADDAVYYRPSTSAIRDYEPPAKFTLKEPSVRKTINREPDCISLISRIEGDFRLATINAYGSINCSSRTNNVHRKKKSCCS</sequence>
<dbReference type="SMART" id="SM00175">
    <property type="entry name" value="RAB"/>
    <property type="match status" value="1"/>
</dbReference>
<dbReference type="PROSITE" id="PS00107">
    <property type="entry name" value="PROTEIN_KINASE_ATP"/>
    <property type="match status" value="1"/>
</dbReference>
<dbReference type="GO" id="GO:0005525">
    <property type="term" value="F:GTP binding"/>
    <property type="evidence" value="ECO:0007669"/>
    <property type="project" value="InterPro"/>
</dbReference>
<dbReference type="Gene3D" id="3.30.200.20">
    <property type="entry name" value="Phosphorylase Kinase, domain 1"/>
    <property type="match status" value="1"/>
</dbReference>
<dbReference type="SMART" id="SM00219">
    <property type="entry name" value="TyrKc"/>
    <property type="match status" value="1"/>
</dbReference>
<dbReference type="PANTHER" id="PTHR44329">
    <property type="entry name" value="SERINE/THREONINE-PROTEIN KINASE TNNI3K-RELATED"/>
    <property type="match status" value="1"/>
</dbReference>
<keyword evidence="3 4" id="KW-0067">ATP-binding</keyword>
<feature type="domain" description="Protein kinase" evidence="5">
    <location>
        <begin position="10"/>
        <end position="284"/>
    </location>
</feature>
<dbReference type="PROSITE" id="PS51421">
    <property type="entry name" value="RAS"/>
    <property type="match status" value="1"/>
</dbReference>
<proteinExistence type="inferred from homology"/>
<dbReference type="SMART" id="SM00176">
    <property type="entry name" value="RAN"/>
    <property type="match status" value="1"/>
</dbReference>
<comment type="caution">
    <text evidence="6">The sequence shown here is derived from an EMBL/GenBank/DDBJ whole genome shotgun (WGS) entry which is preliminary data.</text>
</comment>
<dbReference type="CDD" id="cd00154">
    <property type="entry name" value="Rab"/>
    <property type="match status" value="1"/>
</dbReference>
<feature type="binding site" evidence="4">
    <location>
        <position position="38"/>
    </location>
    <ligand>
        <name>ATP</name>
        <dbReference type="ChEBI" id="CHEBI:30616"/>
    </ligand>
</feature>
<evidence type="ECO:0000256" key="2">
    <source>
        <dbReference type="ARBA" id="ARBA00022741"/>
    </source>
</evidence>
<dbReference type="InterPro" id="IPR051681">
    <property type="entry name" value="Ser/Thr_Kinases-Pseudokinases"/>
</dbReference>
<evidence type="ECO:0000313" key="6">
    <source>
        <dbReference type="EMBL" id="KAK2568537.1"/>
    </source>
</evidence>